<sequence length="55" mass="6177">AVPIRQNDEKYLMSRPVHRDCGPLELLPITITVLSITITEDNSVDYSAFVNGFQV</sequence>
<reference evidence="1 2" key="1">
    <citation type="journal article" date="2021" name="BMC Genomics">
        <title>Datura genome reveals duplications of psychoactive alkaloid biosynthetic genes and high mutation rate following tissue culture.</title>
        <authorList>
            <person name="Rajewski A."/>
            <person name="Carter-House D."/>
            <person name="Stajich J."/>
            <person name="Litt A."/>
        </authorList>
    </citation>
    <scope>NUCLEOTIDE SEQUENCE [LARGE SCALE GENOMIC DNA]</scope>
    <source>
        <strain evidence="1">AR-01</strain>
    </source>
</reference>
<proteinExistence type="predicted"/>
<dbReference type="Proteomes" id="UP000823775">
    <property type="component" value="Unassembled WGS sequence"/>
</dbReference>
<feature type="non-terminal residue" evidence="1">
    <location>
        <position position="55"/>
    </location>
</feature>
<name>A0ABS8VJS4_DATST</name>
<dbReference type="EMBL" id="JACEIK010005126">
    <property type="protein sequence ID" value="MCE0480781.1"/>
    <property type="molecule type" value="Genomic_DNA"/>
</dbReference>
<accession>A0ABS8VJS4</accession>
<feature type="non-terminal residue" evidence="1">
    <location>
        <position position="1"/>
    </location>
</feature>
<keyword evidence="2" id="KW-1185">Reference proteome</keyword>
<evidence type="ECO:0000313" key="2">
    <source>
        <dbReference type="Proteomes" id="UP000823775"/>
    </source>
</evidence>
<organism evidence="1 2">
    <name type="scientific">Datura stramonium</name>
    <name type="common">Jimsonweed</name>
    <name type="synonym">Common thornapple</name>
    <dbReference type="NCBI Taxonomy" id="4076"/>
    <lineage>
        <taxon>Eukaryota</taxon>
        <taxon>Viridiplantae</taxon>
        <taxon>Streptophyta</taxon>
        <taxon>Embryophyta</taxon>
        <taxon>Tracheophyta</taxon>
        <taxon>Spermatophyta</taxon>
        <taxon>Magnoliopsida</taxon>
        <taxon>eudicotyledons</taxon>
        <taxon>Gunneridae</taxon>
        <taxon>Pentapetalae</taxon>
        <taxon>asterids</taxon>
        <taxon>lamiids</taxon>
        <taxon>Solanales</taxon>
        <taxon>Solanaceae</taxon>
        <taxon>Solanoideae</taxon>
        <taxon>Datureae</taxon>
        <taxon>Datura</taxon>
    </lineage>
</organism>
<gene>
    <name evidence="1" type="ORF">HAX54_037890</name>
</gene>
<protein>
    <submittedName>
        <fullName evidence="1">Uncharacterized protein</fullName>
    </submittedName>
</protein>
<comment type="caution">
    <text evidence="1">The sequence shown here is derived from an EMBL/GenBank/DDBJ whole genome shotgun (WGS) entry which is preliminary data.</text>
</comment>
<evidence type="ECO:0000313" key="1">
    <source>
        <dbReference type="EMBL" id="MCE0480781.1"/>
    </source>
</evidence>